<dbReference type="OrthoDB" id="3678388at2759"/>
<feature type="domain" description="Heterokaryon incompatibility" evidence="1">
    <location>
        <begin position="77"/>
        <end position="254"/>
    </location>
</feature>
<dbReference type="PANTHER" id="PTHR24148">
    <property type="entry name" value="ANKYRIN REPEAT DOMAIN-CONTAINING PROTEIN 39 HOMOLOG-RELATED"/>
    <property type="match status" value="1"/>
</dbReference>
<sequence>MSTGLHMCSSTSNVSQPGHDIFSTPDNDEFYAAYKYEQLDPSKQEIRLLRILPDRGDGTVKCELLTKAPLDSVTKTYSALSYCAGEPKRTQCIVVNGRKFRAFANLAHALAEARFFWKKTYGTRELLLWVDQICISQHNLLERSQQVALMREIYSSAEEVLICLSTRKISSRGMHWLHDLCQNVPRQGDDLDEQYRGESSFTLTLGVPFVRFHWFRLIEHLLDSVANAKFVEDWLAVYDVFESPWWTRSWVYQEFMSATRAHFLFNKEPIAWATASPILDTYLSVVRHLILADVLFSKIQERFGANTPECHRMLRIRERSSRAEQAEGLVAWMVESKSRWSGPTDLVSLLSCSRHYATSDVRDKIYAMLGLAYPGYRIIPNYAPEWSLRVLLIHTAMRIIEFENSLEILTHTSDRGALTSLLPSWVPDWTCQEDARYRMLVREKLSPINTINDPRWSKANASFLEPTTSDCFVALKAWGTYIDTLITPVHRDAPSGDRLGAFYTVAGNTVLCTSEARIQDQLWLLCGSQRPMILRRGEEGYCFICAAQTLESLQGSGILLESAIKTLGIQQITIR</sequence>
<evidence type="ECO:0000313" key="2">
    <source>
        <dbReference type="EMBL" id="CAG5138822.1"/>
    </source>
</evidence>
<reference evidence="2" key="1">
    <citation type="submission" date="2021-05" db="EMBL/GenBank/DDBJ databases">
        <authorList>
            <person name="Stam R."/>
        </authorList>
    </citation>
    <scope>NUCLEOTIDE SEQUENCE</scope>
    <source>
        <strain evidence="2">CS162</strain>
    </source>
</reference>
<protein>
    <recommendedName>
        <fullName evidence="1">Heterokaryon incompatibility domain-containing protein</fullName>
    </recommendedName>
</protein>
<dbReference type="InterPro" id="IPR052895">
    <property type="entry name" value="HetReg/Transcr_Mod"/>
</dbReference>
<gene>
    <name evidence="2" type="ORF">ALTATR162_LOCUS446</name>
</gene>
<name>A0A8J2MUY3_9PLEO</name>
<keyword evidence="3" id="KW-1185">Reference proteome</keyword>
<dbReference type="RefSeq" id="XP_043163975.1">
    <property type="nucleotide sequence ID" value="XM_043308040.1"/>
</dbReference>
<organism evidence="2 3">
    <name type="scientific">Alternaria atra</name>
    <dbReference type="NCBI Taxonomy" id="119953"/>
    <lineage>
        <taxon>Eukaryota</taxon>
        <taxon>Fungi</taxon>
        <taxon>Dikarya</taxon>
        <taxon>Ascomycota</taxon>
        <taxon>Pezizomycotina</taxon>
        <taxon>Dothideomycetes</taxon>
        <taxon>Pleosporomycetidae</taxon>
        <taxon>Pleosporales</taxon>
        <taxon>Pleosporineae</taxon>
        <taxon>Pleosporaceae</taxon>
        <taxon>Alternaria</taxon>
        <taxon>Alternaria sect. Ulocladioides</taxon>
    </lineage>
</organism>
<evidence type="ECO:0000313" key="3">
    <source>
        <dbReference type="Proteomes" id="UP000676310"/>
    </source>
</evidence>
<proteinExistence type="predicted"/>
<dbReference type="InterPro" id="IPR010730">
    <property type="entry name" value="HET"/>
</dbReference>
<dbReference type="PANTHER" id="PTHR24148:SF73">
    <property type="entry name" value="HET DOMAIN PROTEIN (AFU_ORTHOLOGUE AFUA_8G01020)"/>
    <property type="match status" value="1"/>
</dbReference>
<dbReference type="Pfam" id="PF06985">
    <property type="entry name" value="HET"/>
    <property type="match status" value="1"/>
</dbReference>
<accession>A0A8J2MUY3</accession>
<dbReference type="AlphaFoldDB" id="A0A8J2MUY3"/>
<dbReference type="Proteomes" id="UP000676310">
    <property type="component" value="Unassembled WGS sequence"/>
</dbReference>
<dbReference type="EMBL" id="CAJRGZ010000014">
    <property type="protein sequence ID" value="CAG5138822.1"/>
    <property type="molecule type" value="Genomic_DNA"/>
</dbReference>
<comment type="caution">
    <text evidence="2">The sequence shown here is derived from an EMBL/GenBank/DDBJ whole genome shotgun (WGS) entry which is preliminary data.</text>
</comment>
<evidence type="ECO:0000259" key="1">
    <source>
        <dbReference type="Pfam" id="PF06985"/>
    </source>
</evidence>
<dbReference type="GeneID" id="67016129"/>